<dbReference type="InterPro" id="IPR035937">
    <property type="entry name" value="FPG_N"/>
</dbReference>
<dbReference type="InterPro" id="IPR000214">
    <property type="entry name" value="Znf_DNA_glyclase/AP_lyase"/>
</dbReference>
<evidence type="ECO:0000256" key="3">
    <source>
        <dbReference type="ARBA" id="ARBA00009409"/>
    </source>
</evidence>
<reference evidence="23" key="1">
    <citation type="journal article" date="2014" name="Int. J. Syst. Evol. Microbiol.">
        <title>Complete genome sequence of Corynebacterium casei LMG S-19264T (=DSM 44701T), isolated from a smear-ripened cheese.</title>
        <authorList>
            <consortium name="US DOE Joint Genome Institute (JGI-PGF)"/>
            <person name="Walter F."/>
            <person name="Albersmeier A."/>
            <person name="Kalinowski J."/>
            <person name="Ruckert C."/>
        </authorList>
    </citation>
    <scope>NUCLEOTIDE SEQUENCE</scope>
    <source>
        <strain evidence="23">KCTC 42651</strain>
    </source>
</reference>
<keyword evidence="8" id="KW-0479">Metal-binding</keyword>
<evidence type="ECO:0000256" key="4">
    <source>
        <dbReference type="ARBA" id="ARBA00011245"/>
    </source>
</evidence>
<evidence type="ECO:0000256" key="7">
    <source>
        <dbReference type="ARBA" id="ARBA00016240"/>
    </source>
</evidence>
<evidence type="ECO:0000256" key="2">
    <source>
        <dbReference type="ARBA" id="ARBA00001947"/>
    </source>
</evidence>
<dbReference type="EC" id="3.2.2.23" evidence="5"/>
<dbReference type="PROSITE" id="PS51066">
    <property type="entry name" value="ZF_FPG_2"/>
    <property type="match status" value="1"/>
</dbReference>
<feature type="domain" description="FPG-type" evidence="21">
    <location>
        <begin position="230"/>
        <end position="266"/>
    </location>
</feature>
<evidence type="ECO:0000256" key="9">
    <source>
        <dbReference type="ARBA" id="ARBA00022763"/>
    </source>
</evidence>
<keyword evidence="10 20" id="KW-0863">Zinc-finger</keyword>
<dbReference type="PANTHER" id="PTHR22993:SF9">
    <property type="entry name" value="FORMAMIDOPYRIMIDINE-DNA GLYCOSYLASE"/>
    <property type="match status" value="1"/>
</dbReference>
<evidence type="ECO:0000256" key="12">
    <source>
        <dbReference type="ARBA" id="ARBA00022833"/>
    </source>
</evidence>
<evidence type="ECO:0000256" key="13">
    <source>
        <dbReference type="ARBA" id="ARBA00023125"/>
    </source>
</evidence>
<comment type="similarity">
    <text evidence="3">Belongs to the FPG family.</text>
</comment>
<dbReference type="SMART" id="SM00898">
    <property type="entry name" value="Fapy_DNA_glyco"/>
    <property type="match status" value="1"/>
</dbReference>
<dbReference type="Pfam" id="PF01149">
    <property type="entry name" value="Fapy_DNA_glyco"/>
    <property type="match status" value="1"/>
</dbReference>
<keyword evidence="13" id="KW-0238">DNA-binding</keyword>
<evidence type="ECO:0000256" key="14">
    <source>
        <dbReference type="ARBA" id="ARBA00023204"/>
    </source>
</evidence>
<dbReference type="SUPFAM" id="SSF57716">
    <property type="entry name" value="Glucocorticoid receptor-like (DNA-binding domain)"/>
    <property type="match status" value="1"/>
</dbReference>
<gene>
    <name evidence="23" type="primary">mutM</name>
    <name evidence="23" type="ORF">GCM10017083_00330</name>
</gene>
<comment type="cofactor">
    <cofactor evidence="2">
        <name>Zn(2+)</name>
        <dbReference type="ChEBI" id="CHEBI:29105"/>
    </cofactor>
</comment>
<dbReference type="Proteomes" id="UP000630353">
    <property type="component" value="Unassembled WGS sequence"/>
</dbReference>
<dbReference type="GO" id="GO:0140078">
    <property type="term" value="F:class I DNA-(apurinic or apyrimidinic site) endonuclease activity"/>
    <property type="evidence" value="ECO:0007669"/>
    <property type="project" value="UniProtKB-EC"/>
</dbReference>
<proteinExistence type="inferred from homology"/>
<evidence type="ECO:0000256" key="8">
    <source>
        <dbReference type="ARBA" id="ARBA00022723"/>
    </source>
</evidence>
<evidence type="ECO:0000256" key="17">
    <source>
        <dbReference type="ARBA" id="ARBA00023295"/>
    </source>
</evidence>
<accession>A0A918XMJ1</accession>
<evidence type="ECO:0000256" key="18">
    <source>
        <dbReference type="ARBA" id="ARBA00030638"/>
    </source>
</evidence>
<feature type="domain" description="Formamidopyrimidine-DNA glycosylase catalytic" evidence="22">
    <location>
        <begin position="1"/>
        <end position="105"/>
    </location>
</feature>
<dbReference type="Pfam" id="PF06827">
    <property type="entry name" value="zf-FPG_IleRS"/>
    <property type="match status" value="1"/>
</dbReference>
<keyword evidence="17" id="KW-0326">Glycosidase</keyword>
<keyword evidence="15" id="KW-0456">Lyase</keyword>
<dbReference type="AlphaFoldDB" id="A0A918XMJ1"/>
<dbReference type="InterPro" id="IPR020629">
    <property type="entry name" value="FPG_Glyclase"/>
</dbReference>
<dbReference type="EC" id="4.2.99.18" evidence="6"/>
<dbReference type="InterPro" id="IPR010979">
    <property type="entry name" value="Ribosomal_uS13-like_H2TH"/>
</dbReference>
<dbReference type="FunFam" id="1.10.8.50:FF:000003">
    <property type="entry name" value="Formamidopyrimidine-DNA glycosylase"/>
    <property type="match status" value="1"/>
</dbReference>
<evidence type="ECO:0000256" key="11">
    <source>
        <dbReference type="ARBA" id="ARBA00022801"/>
    </source>
</evidence>
<evidence type="ECO:0000259" key="21">
    <source>
        <dbReference type="PROSITE" id="PS51066"/>
    </source>
</evidence>
<dbReference type="CDD" id="cd08966">
    <property type="entry name" value="EcFpg-like_N"/>
    <property type="match status" value="1"/>
</dbReference>
<dbReference type="SUPFAM" id="SSF46946">
    <property type="entry name" value="S13-like H2TH domain"/>
    <property type="match status" value="1"/>
</dbReference>
<dbReference type="PROSITE" id="PS51068">
    <property type="entry name" value="FPG_CAT"/>
    <property type="match status" value="1"/>
</dbReference>
<evidence type="ECO:0000313" key="23">
    <source>
        <dbReference type="EMBL" id="GHD38973.1"/>
    </source>
</evidence>
<name>A0A918XMJ1_9PROT</name>
<evidence type="ECO:0000313" key="24">
    <source>
        <dbReference type="Proteomes" id="UP000630353"/>
    </source>
</evidence>
<keyword evidence="14" id="KW-0234">DNA repair</keyword>
<reference evidence="23" key="2">
    <citation type="submission" date="2020-09" db="EMBL/GenBank/DDBJ databases">
        <authorList>
            <person name="Sun Q."/>
            <person name="Kim S."/>
        </authorList>
    </citation>
    <scope>NUCLEOTIDE SEQUENCE</scope>
    <source>
        <strain evidence="23">KCTC 42651</strain>
    </source>
</reference>
<keyword evidence="11" id="KW-0378">Hydrolase</keyword>
<organism evidence="23 24">
    <name type="scientific">Thalassobaculum fulvum</name>
    <dbReference type="NCBI Taxonomy" id="1633335"/>
    <lineage>
        <taxon>Bacteria</taxon>
        <taxon>Pseudomonadati</taxon>
        <taxon>Pseudomonadota</taxon>
        <taxon>Alphaproteobacteria</taxon>
        <taxon>Rhodospirillales</taxon>
        <taxon>Thalassobaculaceae</taxon>
        <taxon>Thalassobaculum</taxon>
    </lineage>
</organism>
<keyword evidence="24" id="KW-1185">Reference proteome</keyword>
<dbReference type="Gene3D" id="3.20.190.10">
    <property type="entry name" value="MutM-like, N-terminal"/>
    <property type="match status" value="1"/>
</dbReference>
<dbReference type="NCBIfam" id="NF002211">
    <property type="entry name" value="PRK01103.1"/>
    <property type="match status" value="1"/>
</dbReference>
<evidence type="ECO:0000259" key="22">
    <source>
        <dbReference type="PROSITE" id="PS51068"/>
    </source>
</evidence>
<dbReference type="GO" id="GO:0003684">
    <property type="term" value="F:damaged DNA binding"/>
    <property type="evidence" value="ECO:0007669"/>
    <property type="project" value="InterPro"/>
</dbReference>
<dbReference type="Pfam" id="PF06831">
    <property type="entry name" value="H2TH"/>
    <property type="match status" value="1"/>
</dbReference>
<dbReference type="Gene3D" id="1.10.8.50">
    <property type="match status" value="1"/>
</dbReference>
<sequence>MRGLAPRLEGRVLAHVEARRPDLRWPLPRDFARRLTGRRVLGLRRRAKYILVDLDDSVSWLIHLGMSGRMLLSNGGEPVPEKHDHVVLRTDEGWWLRFNDARRFGMMDLWPTADVENHRLLAGIGPEPLGNAFSGPALETALEGRHTPIKAALLDQRVVAGIGNIYACEALYRARISPKRLALNVRGGRAEALAAAVGDVLRDAIAAGGSSLRDHRQTSGELGYFQHTFRVYDREGERCPTEGCRGTVRRIVQTGRSTFYCPSCQR</sequence>
<dbReference type="SMART" id="SM01232">
    <property type="entry name" value="H2TH"/>
    <property type="match status" value="1"/>
</dbReference>
<dbReference type="InterPro" id="IPR010663">
    <property type="entry name" value="Znf_FPG/IleRS"/>
</dbReference>
<evidence type="ECO:0000256" key="15">
    <source>
        <dbReference type="ARBA" id="ARBA00023239"/>
    </source>
</evidence>
<comment type="subunit">
    <text evidence="4">Monomer.</text>
</comment>
<keyword evidence="12" id="KW-0862">Zinc</keyword>
<comment type="catalytic activity">
    <reaction evidence="19">
        <text>2'-deoxyribonucleotide-(2'-deoxyribose 5'-phosphate)-2'-deoxyribonucleotide-DNA = a 3'-end 2'-deoxyribonucleotide-(2,3-dehydro-2,3-deoxyribose 5'-phosphate)-DNA + a 5'-end 5'-phospho-2'-deoxyribonucleoside-DNA + H(+)</text>
        <dbReference type="Rhea" id="RHEA:66592"/>
        <dbReference type="Rhea" id="RHEA-COMP:13180"/>
        <dbReference type="Rhea" id="RHEA-COMP:16897"/>
        <dbReference type="Rhea" id="RHEA-COMP:17067"/>
        <dbReference type="ChEBI" id="CHEBI:15378"/>
        <dbReference type="ChEBI" id="CHEBI:136412"/>
        <dbReference type="ChEBI" id="CHEBI:157695"/>
        <dbReference type="ChEBI" id="CHEBI:167181"/>
        <dbReference type="EC" id="4.2.99.18"/>
    </reaction>
</comment>
<dbReference type="SUPFAM" id="SSF81624">
    <property type="entry name" value="N-terminal domain of MutM-like DNA repair proteins"/>
    <property type="match status" value="1"/>
</dbReference>
<dbReference type="EMBL" id="BMZS01000001">
    <property type="protein sequence ID" value="GHD38973.1"/>
    <property type="molecule type" value="Genomic_DNA"/>
</dbReference>
<dbReference type="NCBIfam" id="TIGR00577">
    <property type="entry name" value="fpg"/>
    <property type="match status" value="1"/>
</dbReference>
<evidence type="ECO:0000256" key="10">
    <source>
        <dbReference type="ARBA" id="ARBA00022771"/>
    </source>
</evidence>
<evidence type="ECO:0000256" key="1">
    <source>
        <dbReference type="ARBA" id="ARBA00001668"/>
    </source>
</evidence>
<dbReference type="InterPro" id="IPR012319">
    <property type="entry name" value="FPG_cat"/>
</dbReference>
<dbReference type="GO" id="GO:0034039">
    <property type="term" value="F:8-oxo-7,8-dihydroguanine DNA N-glycosylase activity"/>
    <property type="evidence" value="ECO:0007669"/>
    <property type="project" value="TreeGrafter"/>
</dbReference>
<evidence type="ECO:0000256" key="5">
    <source>
        <dbReference type="ARBA" id="ARBA00012024"/>
    </source>
</evidence>
<evidence type="ECO:0000256" key="19">
    <source>
        <dbReference type="ARBA" id="ARBA00044632"/>
    </source>
</evidence>
<evidence type="ECO:0000256" key="20">
    <source>
        <dbReference type="PROSITE-ProRule" id="PRU00391"/>
    </source>
</evidence>
<comment type="catalytic activity">
    <reaction evidence="1">
        <text>Hydrolysis of DNA containing ring-opened 7-methylguanine residues, releasing 2,6-diamino-4-hydroxy-5-(N-methyl)formamidopyrimidine.</text>
        <dbReference type="EC" id="3.2.2.23"/>
    </reaction>
</comment>
<comment type="caution">
    <text evidence="23">The sequence shown here is derived from an EMBL/GenBank/DDBJ whole genome shotgun (WGS) entry which is preliminary data.</text>
</comment>
<keyword evidence="9" id="KW-0227">DNA damage</keyword>
<dbReference type="GO" id="GO:0008270">
    <property type="term" value="F:zinc ion binding"/>
    <property type="evidence" value="ECO:0007669"/>
    <property type="project" value="UniProtKB-KW"/>
</dbReference>
<protein>
    <recommendedName>
        <fullName evidence="7">Formamidopyrimidine-DNA glycosylase</fullName>
        <ecNumber evidence="5">3.2.2.23</ecNumber>
        <ecNumber evidence="6">4.2.99.18</ecNumber>
    </recommendedName>
    <alternativeName>
        <fullName evidence="18">DNA-(apurinic or apyrimidinic site) lyase MutM</fullName>
    </alternativeName>
</protein>
<evidence type="ECO:0000256" key="16">
    <source>
        <dbReference type="ARBA" id="ARBA00023268"/>
    </source>
</evidence>
<dbReference type="InterPro" id="IPR015886">
    <property type="entry name" value="H2TH_FPG"/>
</dbReference>
<evidence type="ECO:0000256" key="6">
    <source>
        <dbReference type="ARBA" id="ARBA00012720"/>
    </source>
</evidence>
<dbReference type="GO" id="GO:0006284">
    <property type="term" value="P:base-excision repair"/>
    <property type="evidence" value="ECO:0007669"/>
    <property type="project" value="InterPro"/>
</dbReference>
<keyword evidence="16" id="KW-0511">Multifunctional enzyme</keyword>
<dbReference type="PANTHER" id="PTHR22993">
    <property type="entry name" value="FORMAMIDOPYRIMIDINE-DNA GLYCOSYLASE"/>
    <property type="match status" value="1"/>
</dbReference>